<organism evidence="1">
    <name type="scientific">Anopheles coluzzii</name>
    <name type="common">African malaria mosquito</name>
    <dbReference type="NCBI Taxonomy" id="1518534"/>
    <lineage>
        <taxon>Eukaryota</taxon>
        <taxon>Metazoa</taxon>
        <taxon>Ecdysozoa</taxon>
        <taxon>Arthropoda</taxon>
        <taxon>Hexapoda</taxon>
        <taxon>Insecta</taxon>
        <taxon>Pterygota</taxon>
        <taxon>Neoptera</taxon>
        <taxon>Endopterygota</taxon>
        <taxon>Diptera</taxon>
        <taxon>Nematocera</taxon>
        <taxon>Culicoidea</taxon>
        <taxon>Culicidae</taxon>
        <taxon>Anophelinae</taxon>
        <taxon>Anopheles</taxon>
    </lineage>
</organism>
<dbReference type="EnsemblMetazoa" id="ACOM031463-RA">
    <property type="protein sequence ID" value="ACOM031463-PA.1"/>
    <property type="gene ID" value="ACOM031463"/>
</dbReference>
<proteinExistence type="predicted"/>
<evidence type="ECO:0000313" key="1">
    <source>
        <dbReference type="EnsemblMetazoa" id="ACOM031463-PA.1"/>
    </source>
</evidence>
<dbReference type="AlphaFoldDB" id="A0A8W7PGN4"/>
<accession>A0A8W7PGN4</accession>
<sequence length="120" mass="13395">MMATDRNTIVFAISIDSRKFQFTVLQSSSARERKITDGSANVPTNVYYSPADDDGEALDQRRVEIVHRDRRRTVVAGVVLRCRTNEPAGTKSAIVKGCCRHRVEQCGQPDDGGDGRRWVV</sequence>
<protein>
    <submittedName>
        <fullName evidence="1">Uncharacterized protein</fullName>
    </submittedName>
</protein>
<dbReference type="Proteomes" id="UP000075882">
    <property type="component" value="Unassembled WGS sequence"/>
</dbReference>
<name>A0A8W7PGN4_ANOCL</name>
<reference evidence="1" key="1">
    <citation type="submission" date="2022-08" db="UniProtKB">
        <authorList>
            <consortium name="EnsemblMetazoa"/>
        </authorList>
    </citation>
    <scope>IDENTIFICATION</scope>
</reference>